<dbReference type="Proteomes" id="UP000019109">
    <property type="component" value="Unassembled WGS sequence"/>
</dbReference>
<protein>
    <submittedName>
        <fullName evidence="1">O-antigen polymerase</fullName>
    </submittedName>
</protein>
<gene>
    <name evidence="1" type="ORF">JCM21531_717</name>
</gene>
<dbReference type="AlphaFoldDB" id="W4V2B6"/>
<evidence type="ECO:0000313" key="2">
    <source>
        <dbReference type="Proteomes" id="UP000019109"/>
    </source>
</evidence>
<comment type="caution">
    <text evidence="1">The sequence shown here is derived from an EMBL/GenBank/DDBJ whole genome shotgun (WGS) entry which is preliminary data.</text>
</comment>
<evidence type="ECO:0000313" key="1">
    <source>
        <dbReference type="EMBL" id="GAE87356.1"/>
    </source>
</evidence>
<name>W4V2B6_9FIRM</name>
<organism evidence="1 2">
    <name type="scientific">Acetivibrio straminisolvens JCM 21531</name>
    <dbReference type="NCBI Taxonomy" id="1294263"/>
    <lineage>
        <taxon>Bacteria</taxon>
        <taxon>Bacillati</taxon>
        <taxon>Bacillota</taxon>
        <taxon>Clostridia</taxon>
        <taxon>Eubacteriales</taxon>
        <taxon>Oscillospiraceae</taxon>
        <taxon>Acetivibrio</taxon>
    </lineage>
</organism>
<proteinExistence type="predicted"/>
<sequence>MIQVINTSYESSILKKVVTSVINFFRKLNSFYENSLTAYIAKSITEILHNSAIIGFFIRKGKMARWWEHSWVFRIINGCFEVPSKF</sequence>
<reference evidence="1" key="1">
    <citation type="journal article" date="2014" name="Genome Announc.">
        <title>Draft Genome Sequence of Clostridium straminisolvens Strain JCM 21531T, Isolated from a Cellulose-Degrading Bacterial Community.</title>
        <authorList>
            <person name="Yuki M."/>
            <person name="Oshima K."/>
            <person name="Suda W."/>
            <person name="Sakamoto M."/>
            <person name="Kitamura K."/>
            <person name="Iida T."/>
            <person name="Hattori M."/>
            <person name="Ohkuma M."/>
        </authorList>
    </citation>
    <scope>NUCLEOTIDE SEQUENCE [LARGE SCALE GENOMIC DNA]</scope>
    <source>
        <strain evidence="1">JCM 21531</strain>
    </source>
</reference>
<keyword evidence="2" id="KW-1185">Reference proteome</keyword>
<accession>W4V2B6</accession>
<dbReference type="STRING" id="1294263.JCM21531_717"/>
<dbReference type="EMBL" id="BAVR01000006">
    <property type="protein sequence ID" value="GAE87356.1"/>
    <property type="molecule type" value="Genomic_DNA"/>
</dbReference>
<dbReference type="RefSeq" id="WP_243467116.1">
    <property type="nucleotide sequence ID" value="NZ_BAVR01000006.1"/>
</dbReference>